<evidence type="ECO:0000313" key="10">
    <source>
        <dbReference type="Proteomes" id="UP000245539"/>
    </source>
</evidence>
<dbReference type="InterPro" id="IPR004852">
    <property type="entry name" value="Di-haem_cyt_c_peroxidsae"/>
</dbReference>
<evidence type="ECO:0000256" key="7">
    <source>
        <dbReference type="PROSITE-ProRule" id="PRU00433"/>
    </source>
</evidence>
<evidence type="ECO:0000256" key="2">
    <source>
        <dbReference type="ARBA" id="ARBA00022617"/>
    </source>
</evidence>
<evidence type="ECO:0000256" key="4">
    <source>
        <dbReference type="ARBA" id="ARBA00022729"/>
    </source>
</evidence>
<name>A0A317CEU6_9GAMM</name>
<dbReference type="InterPro" id="IPR036909">
    <property type="entry name" value="Cyt_c-like_dom_sf"/>
</dbReference>
<dbReference type="Gene3D" id="1.10.760.10">
    <property type="entry name" value="Cytochrome c-like domain"/>
    <property type="match status" value="2"/>
</dbReference>
<dbReference type="SUPFAM" id="SSF46626">
    <property type="entry name" value="Cytochrome c"/>
    <property type="match status" value="2"/>
</dbReference>
<evidence type="ECO:0000256" key="3">
    <source>
        <dbReference type="ARBA" id="ARBA00022723"/>
    </source>
</evidence>
<protein>
    <submittedName>
        <fullName evidence="9">Cytochrome-c peroxidase</fullName>
    </submittedName>
</protein>
<reference evidence="9 10" key="1">
    <citation type="submission" date="2018-05" db="EMBL/GenBank/DDBJ databases">
        <title>Leucothrix arctica sp. nov., isolated from Arctic seawater.</title>
        <authorList>
            <person name="Choi A."/>
            <person name="Baek K."/>
        </authorList>
    </citation>
    <scope>NUCLEOTIDE SEQUENCE [LARGE SCALE GENOMIC DNA]</scope>
    <source>
        <strain evidence="9 10">JCM 18388</strain>
    </source>
</reference>
<feature type="domain" description="Cytochrome c" evidence="8">
    <location>
        <begin position="261"/>
        <end position="425"/>
    </location>
</feature>
<dbReference type="Pfam" id="PF03150">
    <property type="entry name" value="CCP_MauG"/>
    <property type="match status" value="1"/>
</dbReference>
<dbReference type="GO" id="GO:0030313">
    <property type="term" value="C:cell envelope"/>
    <property type="evidence" value="ECO:0007669"/>
    <property type="project" value="UniProtKB-SubCell"/>
</dbReference>
<dbReference type="GO" id="GO:0004130">
    <property type="term" value="F:cytochrome-c peroxidase activity"/>
    <property type="evidence" value="ECO:0007669"/>
    <property type="project" value="TreeGrafter"/>
</dbReference>
<keyword evidence="4" id="KW-0732">Signal</keyword>
<dbReference type="GO" id="GO:0046872">
    <property type="term" value="F:metal ion binding"/>
    <property type="evidence" value="ECO:0007669"/>
    <property type="project" value="UniProtKB-KW"/>
</dbReference>
<keyword evidence="3 7" id="KW-0479">Metal-binding</keyword>
<proteinExistence type="predicted"/>
<dbReference type="OrthoDB" id="9805202at2"/>
<sequence>MVIKYLVFTSLLFCTCNTGYSNTIDLPAPLSQQDFVSATQARVKLGQQLFFDPILSGNKNIACSTCHHPDLATADGVSLSLGEGAKGLGTKRLPVTDDNRPEQRIGRNAPALFNLGAKQFTVLFHDGRLEADPTRSNGIRTPLEDDMTQGFDSILSAQSMFPVLSPDEMAGHYAENDVSRAVRMGLITGKQGAWQKIAERVQQIPEYATAFKAAIPRIQTAEDIHFTDISNVLADFIASEWQAIDSPFDRYLNGDQQALNEASVRGMNLFYGKANCSSCHSGALQTDHSFHSIAIPEFGPGKVARFESTPQDLGRMRVTGKTKDRYRFRTPSLRNVALTAPYTHNGAYLTLEGIVRHHLDPKAALHRYQLSTPTLSPLPEQDKKDLDPDRLKAVIPQLLASTELTSISLQDQEITDLIAFLHALTDSAQGKGILGKPDKVPSGLSMD</sequence>
<dbReference type="RefSeq" id="WP_109837633.1">
    <property type="nucleotide sequence ID" value="NZ_QGKM01000027.1"/>
</dbReference>
<evidence type="ECO:0000256" key="1">
    <source>
        <dbReference type="ARBA" id="ARBA00004196"/>
    </source>
</evidence>
<evidence type="ECO:0000313" key="9">
    <source>
        <dbReference type="EMBL" id="PWQ97175.1"/>
    </source>
</evidence>
<accession>A0A317CEU6</accession>
<keyword evidence="9" id="KW-0575">Peroxidase</keyword>
<dbReference type="Proteomes" id="UP000245539">
    <property type="component" value="Unassembled WGS sequence"/>
</dbReference>
<dbReference type="GO" id="GO:0009055">
    <property type="term" value="F:electron transfer activity"/>
    <property type="evidence" value="ECO:0007669"/>
    <property type="project" value="InterPro"/>
</dbReference>
<dbReference type="InterPro" id="IPR051395">
    <property type="entry name" value="Cytochrome_c_Peroxidase/MauG"/>
</dbReference>
<comment type="subcellular location">
    <subcellularLocation>
        <location evidence="1">Cell envelope</location>
    </subcellularLocation>
</comment>
<dbReference type="EMBL" id="QGKM01000027">
    <property type="protein sequence ID" value="PWQ97175.1"/>
    <property type="molecule type" value="Genomic_DNA"/>
</dbReference>
<keyword evidence="5" id="KW-0560">Oxidoreductase</keyword>
<keyword evidence="6 7" id="KW-0408">Iron</keyword>
<dbReference type="GO" id="GO:0020037">
    <property type="term" value="F:heme binding"/>
    <property type="evidence" value="ECO:0007669"/>
    <property type="project" value="InterPro"/>
</dbReference>
<dbReference type="PANTHER" id="PTHR30600:SF10">
    <property type="entry name" value="BLL6722 PROTEIN"/>
    <property type="match status" value="1"/>
</dbReference>
<feature type="domain" description="Cytochrome c" evidence="8">
    <location>
        <begin position="41"/>
        <end position="212"/>
    </location>
</feature>
<evidence type="ECO:0000259" key="8">
    <source>
        <dbReference type="PROSITE" id="PS51007"/>
    </source>
</evidence>
<keyword evidence="2 7" id="KW-0349">Heme</keyword>
<dbReference type="AlphaFoldDB" id="A0A317CEU6"/>
<evidence type="ECO:0000256" key="6">
    <source>
        <dbReference type="ARBA" id="ARBA00023004"/>
    </source>
</evidence>
<comment type="caution">
    <text evidence="9">The sequence shown here is derived from an EMBL/GenBank/DDBJ whole genome shotgun (WGS) entry which is preliminary data.</text>
</comment>
<organism evidence="9 10">
    <name type="scientific">Leucothrix pacifica</name>
    <dbReference type="NCBI Taxonomy" id="1247513"/>
    <lineage>
        <taxon>Bacteria</taxon>
        <taxon>Pseudomonadati</taxon>
        <taxon>Pseudomonadota</taxon>
        <taxon>Gammaproteobacteria</taxon>
        <taxon>Thiotrichales</taxon>
        <taxon>Thiotrichaceae</taxon>
        <taxon>Leucothrix</taxon>
    </lineage>
</organism>
<dbReference type="PROSITE" id="PS51007">
    <property type="entry name" value="CYTC"/>
    <property type="match status" value="2"/>
</dbReference>
<gene>
    <name evidence="9" type="ORF">DKW60_10600</name>
</gene>
<evidence type="ECO:0000256" key="5">
    <source>
        <dbReference type="ARBA" id="ARBA00023002"/>
    </source>
</evidence>
<dbReference type="InterPro" id="IPR009056">
    <property type="entry name" value="Cyt_c-like_dom"/>
</dbReference>
<dbReference type="PANTHER" id="PTHR30600">
    <property type="entry name" value="CYTOCHROME C PEROXIDASE-RELATED"/>
    <property type="match status" value="1"/>
</dbReference>
<keyword evidence="10" id="KW-1185">Reference proteome</keyword>